<feature type="compositionally biased region" description="Polar residues" evidence="1">
    <location>
        <begin position="15"/>
        <end position="36"/>
    </location>
</feature>
<protein>
    <submittedName>
        <fullName evidence="2">Uncharacterized protein</fullName>
    </submittedName>
</protein>
<dbReference type="VEuPathDB" id="FungiDB:EYZ11_006710"/>
<feature type="region of interest" description="Disordered" evidence="1">
    <location>
        <begin position="143"/>
        <end position="167"/>
    </location>
</feature>
<evidence type="ECO:0000313" key="3">
    <source>
        <dbReference type="Proteomes" id="UP000308092"/>
    </source>
</evidence>
<evidence type="ECO:0000256" key="1">
    <source>
        <dbReference type="SAM" id="MobiDB-lite"/>
    </source>
</evidence>
<gene>
    <name evidence="2" type="ORF">EYZ11_006710</name>
</gene>
<dbReference type="AlphaFoldDB" id="A0A4S3JKI3"/>
<comment type="caution">
    <text evidence="2">The sequence shown here is derived from an EMBL/GenBank/DDBJ whole genome shotgun (WGS) entry which is preliminary data.</text>
</comment>
<feature type="compositionally biased region" description="Polar residues" evidence="1">
    <location>
        <begin position="76"/>
        <end position="85"/>
    </location>
</feature>
<feature type="region of interest" description="Disordered" evidence="1">
    <location>
        <begin position="1"/>
        <end position="100"/>
    </location>
</feature>
<feature type="compositionally biased region" description="Basic residues" evidence="1">
    <location>
        <begin position="1"/>
        <end position="11"/>
    </location>
</feature>
<feature type="compositionally biased region" description="Acidic residues" evidence="1">
    <location>
        <begin position="145"/>
        <end position="157"/>
    </location>
</feature>
<name>A0A4S3JKI3_9EURO</name>
<reference evidence="2 3" key="1">
    <citation type="submission" date="2019-03" db="EMBL/GenBank/DDBJ databases">
        <title>The genome sequence of a newly discovered highly antifungal drug resistant Aspergillus species, Aspergillus tanneri NIH 1004.</title>
        <authorList>
            <person name="Mounaud S."/>
            <person name="Singh I."/>
            <person name="Joardar V."/>
            <person name="Pakala S."/>
            <person name="Pakala S."/>
            <person name="Venepally P."/>
            <person name="Hoover J."/>
            <person name="Nierman W."/>
            <person name="Chung J."/>
            <person name="Losada L."/>
        </authorList>
    </citation>
    <scope>NUCLEOTIDE SEQUENCE [LARGE SCALE GENOMIC DNA]</scope>
    <source>
        <strain evidence="2 3">NIH1004</strain>
    </source>
</reference>
<keyword evidence="3" id="KW-1185">Reference proteome</keyword>
<accession>A0A4S3JKI3</accession>
<dbReference type="EMBL" id="SOSA01000242">
    <property type="protein sequence ID" value="THC93821.1"/>
    <property type="molecule type" value="Genomic_DNA"/>
</dbReference>
<evidence type="ECO:0000313" key="2">
    <source>
        <dbReference type="EMBL" id="THC93821.1"/>
    </source>
</evidence>
<organism evidence="2 3">
    <name type="scientific">Aspergillus tanneri</name>
    <dbReference type="NCBI Taxonomy" id="1220188"/>
    <lineage>
        <taxon>Eukaryota</taxon>
        <taxon>Fungi</taxon>
        <taxon>Dikarya</taxon>
        <taxon>Ascomycota</taxon>
        <taxon>Pezizomycotina</taxon>
        <taxon>Eurotiomycetes</taxon>
        <taxon>Eurotiomycetidae</taxon>
        <taxon>Eurotiales</taxon>
        <taxon>Aspergillaceae</taxon>
        <taxon>Aspergillus</taxon>
        <taxon>Aspergillus subgen. Circumdati</taxon>
    </lineage>
</organism>
<dbReference type="Proteomes" id="UP000308092">
    <property type="component" value="Unassembled WGS sequence"/>
</dbReference>
<sequence>MKLRNNIRPPKRLNSEQFDSPYSQVSLRRTKNSASHSYVPYDPDLPPAAFPTLEQPRAPGQRNCDEEDNELHSETLKASQSQQDKWSTRLGLGQEDNDGQVDFEDIPLGQIENYIASNGDMNPVYKRNMAVMANTEQYLLPVDSDSIDSEPDGVIEDNLDRRLSKVR</sequence>
<dbReference type="STRING" id="1220188.A0A4S3JKI3"/>
<proteinExistence type="predicted"/>
<feature type="compositionally biased region" description="Basic and acidic residues" evidence="1">
    <location>
        <begin position="158"/>
        <end position="167"/>
    </location>
</feature>